<feature type="transmembrane region" description="Helical" evidence="1">
    <location>
        <begin position="31"/>
        <end position="54"/>
    </location>
</feature>
<evidence type="ECO:0000313" key="2">
    <source>
        <dbReference type="EMBL" id="TLD68930.1"/>
    </source>
</evidence>
<dbReference type="Pfam" id="PF07963">
    <property type="entry name" value="N_methyl"/>
    <property type="match status" value="1"/>
</dbReference>
<accession>A0A5R8K9G1</accession>
<comment type="caution">
    <text evidence="2">The sequence shown here is derived from an EMBL/GenBank/DDBJ whole genome shotgun (WGS) entry which is preliminary data.</text>
</comment>
<dbReference type="OrthoDB" id="182569at2"/>
<dbReference type="InterPro" id="IPR012902">
    <property type="entry name" value="N_methyl_site"/>
</dbReference>
<evidence type="ECO:0000313" key="3">
    <source>
        <dbReference type="Proteomes" id="UP000306196"/>
    </source>
</evidence>
<proteinExistence type="predicted"/>
<dbReference type="NCBIfam" id="TIGR02532">
    <property type="entry name" value="IV_pilin_GFxxxE"/>
    <property type="match status" value="1"/>
</dbReference>
<evidence type="ECO:0000256" key="1">
    <source>
        <dbReference type="SAM" id="Phobius"/>
    </source>
</evidence>
<dbReference type="InterPro" id="IPR045584">
    <property type="entry name" value="Pilin-like"/>
</dbReference>
<organism evidence="2 3">
    <name type="scientific">Phragmitibacter flavus</name>
    <dbReference type="NCBI Taxonomy" id="2576071"/>
    <lineage>
        <taxon>Bacteria</taxon>
        <taxon>Pseudomonadati</taxon>
        <taxon>Verrucomicrobiota</taxon>
        <taxon>Verrucomicrobiia</taxon>
        <taxon>Verrucomicrobiales</taxon>
        <taxon>Verrucomicrobiaceae</taxon>
        <taxon>Phragmitibacter</taxon>
    </lineage>
</organism>
<protein>
    <submittedName>
        <fullName evidence="2">Prepilin-type N-terminal cleavage/methylation domain-containing protein</fullName>
    </submittedName>
</protein>
<keyword evidence="1" id="KW-0472">Membrane</keyword>
<name>A0A5R8K9G1_9BACT</name>
<keyword evidence="3" id="KW-1185">Reference proteome</keyword>
<keyword evidence="1" id="KW-1133">Transmembrane helix</keyword>
<gene>
    <name evidence="2" type="ORF">FEM03_19920</name>
</gene>
<dbReference type="Proteomes" id="UP000306196">
    <property type="component" value="Unassembled WGS sequence"/>
</dbReference>
<dbReference type="PROSITE" id="PS00409">
    <property type="entry name" value="PROKAR_NTER_METHYL"/>
    <property type="match status" value="1"/>
</dbReference>
<sequence>MLIPTFVLENPSFMPASPVIRRVRSGDARGFTLLELMIAMAILAVIMTLFTIMFTGTSKAWLNGEGHAERRRNVRAIADFIGTELQGALLPVAQSTGGAPANLQFIINPPVDRLSADYRNADCIFWQAPLARETSFGEIAQVGYFVKWENAVPMLCRFFVNPSVKIDGVLKPNPQFLIYQDANPDLWVSSSVVDEVVKPADVDAGYKGLFAEYVLGLWIRSFGLDGVELPREYDSRVGYNCQFPTTGGGTVTEQRRLPATVQVSLAQIDSRYASRLAVVADDMRELSRETNTRDAAQFLNRLETASANREDLKRLLPGIRIYTTQVQLQNAR</sequence>
<dbReference type="AlphaFoldDB" id="A0A5R8K9G1"/>
<dbReference type="SUPFAM" id="SSF54523">
    <property type="entry name" value="Pili subunits"/>
    <property type="match status" value="1"/>
</dbReference>
<keyword evidence="1" id="KW-0812">Transmembrane</keyword>
<reference evidence="2 3" key="1">
    <citation type="submission" date="2019-05" db="EMBL/GenBank/DDBJ databases">
        <title>Verrucobacter flavum gen. nov., sp. nov. a new member of the family Verrucomicrobiaceae.</title>
        <authorList>
            <person name="Szuroczki S."/>
            <person name="Abbaszade G."/>
            <person name="Szabo A."/>
            <person name="Felfoldi T."/>
            <person name="Schumann P."/>
            <person name="Boka K."/>
            <person name="Keki Z."/>
            <person name="Toumi M."/>
            <person name="Toth E."/>
        </authorList>
    </citation>
    <scope>NUCLEOTIDE SEQUENCE [LARGE SCALE GENOMIC DNA]</scope>
    <source>
        <strain evidence="2 3">MG-N-17</strain>
    </source>
</reference>
<dbReference type="EMBL" id="VAUV01000017">
    <property type="protein sequence ID" value="TLD68930.1"/>
    <property type="molecule type" value="Genomic_DNA"/>
</dbReference>